<evidence type="ECO:0008006" key="7">
    <source>
        <dbReference type="Google" id="ProtNLM"/>
    </source>
</evidence>
<evidence type="ECO:0000256" key="3">
    <source>
        <dbReference type="ARBA" id="ARBA00022737"/>
    </source>
</evidence>
<sequence>MVFDVANVYPNLSAELKGRSVAPRLTTKAALDATRRSSTQPPPATAPAALRRQSSESHLVKPTRQDTPKPTCVSIPALTLPEPKARRRQLPTAAMTDDTKHQLAKARSQLLKSPLIESETNNNNNSFHQAPLTASASTPMLPRRISSSPAETSVLERSLLYNVGIRASASMHELLPIASKPRARFARRQLTPNGTPLPLPRVSQRWQPPKIGFGLELPLNNEAVDATPEDAGFFLTEVAIPGAYVPVTEQLALASYQLYACNDLTAAVATLQGVLRLAVTLDDVPLQALIHHHLGTAKKEMGHIAASIASQLECIRLATFVGHAKLQGRGLKGLGVAYVSTEQYNRAYECHTKCLLLAASEGDLDLEGRAHANLGNVCSAQGQMDQAIESHLKDLALMIELDSHAGQARAHHNLALVYEKINHPSKQKQHEKMRKALGTMPFVYDMLNHAYDAVGNIYLQMESDATPIAKKVGDALRTLAQSS</sequence>
<gene>
    <name evidence="5" type="ORF">SDRG_16157</name>
</gene>
<dbReference type="Proteomes" id="UP000030762">
    <property type="component" value="Unassembled WGS sequence"/>
</dbReference>
<dbReference type="GO" id="GO:0005938">
    <property type="term" value="C:cell cortex"/>
    <property type="evidence" value="ECO:0007669"/>
    <property type="project" value="TreeGrafter"/>
</dbReference>
<dbReference type="InParanoid" id="T0PY85"/>
<name>T0PY85_SAPDV</name>
<dbReference type="Pfam" id="PF13424">
    <property type="entry name" value="TPR_12"/>
    <property type="match status" value="1"/>
</dbReference>
<dbReference type="OrthoDB" id="286233at2759"/>
<keyword evidence="3" id="KW-0677">Repeat</keyword>
<dbReference type="VEuPathDB" id="FungiDB:SDRG_16157"/>
<accession>T0PY85</accession>
<dbReference type="GeneID" id="19956884"/>
<feature type="region of interest" description="Disordered" evidence="4">
    <location>
        <begin position="118"/>
        <end position="149"/>
    </location>
</feature>
<feature type="compositionally biased region" description="Polar residues" evidence="4">
    <location>
        <begin position="118"/>
        <end position="138"/>
    </location>
</feature>
<dbReference type="GO" id="GO:0001965">
    <property type="term" value="F:G-protein alpha-subunit binding"/>
    <property type="evidence" value="ECO:0007669"/>
    <property type="project" value="TreeGrafter"/>
</dbReference>
<dbReference type="RefSeq" id="XP_008620578.1">
    <property type="nucleotide sequence ID" value="XM_008622356.1"/>
</dbReference>
<dbReference type="EMBL" id="JH767246">
    <property type="protein sequence ID" value="EQC26010.1"/>
    <property type="molecule type" value="Genomic_DNA"/>
</dbReference>
<dbReference type="STRING" id="1156394.T0PY85"/>
<dbReference type="PANTHER" id="PTHR45954:SF1">
    <property type="entry name" value="LD33695P"/>
    <property type="match status" value="1"/>
</dbReference>
<dbReference type="InterPro" id="IPR011990">
    <property type="entry name" value="TPR-like_helical_dom_sf"/>
</dbReference>
<organism evidence="5 6">
    <name type="scientific">Saprolegnia diclina (strain VS20)</name>
    <dbReference type="NCBI Taxonomy" id="1156394"/>
    <lineage>
        <taxon>Eukaryota</taxon>
        <taxon>Sar</taxon>
        <taxon>Stramenopiles</taxon>
        <taxon>Oomycota</taxon>
        <taxon>Saprolegniomycetes</taxon>
        <taxon>Saprolegniales</taxon>
        <taxon>Saprolegniaceae</taxon>
        <taxon>Saprolegnia</taxon>
    </lineage>
</organism>
<proteinExistence type="predicted"/>
<feature type="compositionally biased region" description="Basic and acidic residues" evidence="4">
    <location>
        <begin position="53"/>
        <end position="67"/>
    </location>
</feature>
<evidence type="ECO:0000256" key="1">
    <source>
        <dbReference type="ARBA" id="ARBA00004496"/>
    </source>
</evidence>
<dbReference type="SUPFAM" id="SSF48452">
    <property type="entry name" value="TPR-like"/>
    <property type="match status" value="1"/>
</dbReference>
<dbReference type="OMA" id="KEWRIAA"/>
<protein>
    <recommendedName>
        <fullName evidence="7">MalT-like TPR region domain-containing protein</fullName>
    </recommendedName>
</protein>
<keyword evidence="2" id="KW-0963">Cytoplasm</keyword>
<reference evidence="5 6" key="1">
    <citation type="submission" date="2012-04" db="EMBL/GenBank/DDBJ databases">
        <title>The Genome Sequence of Saprolegnia declina VS20.</title>
        <authorList>
            <consortium name="The Broad Institute Genome Sequencing Platform"/>
            <person name="Russ C."/>
            <person name="Nusbaum C."/>
            <person name="Tyler B."/>
            <person name="van West P."/>
            <person name="Dieguez-Uribeondo J."/>
            <person name="de Bruijn I."/>
            <person name="Tripathy S."/>
            <person name="Jiang R."/>
            <person name="Young S.K."/>
            <person name="Zeng Q."/>
            <person name="Gargeya S."/>
            <person name="Fitzgerald M."/>
            <person name="Haas B."/>
            <person name="Abouelleil A."/>
            <person name="Alvarado L."/>
            <person name="Arachchi H.M."/>
            <person name="Berlin A."/>
            <person name="Chapman S.B."/>
            <person name="Goldberg J."/>
            <person name="Griggs A."/>
            <person name="Gujja S."/>
            <person name="Hansen M."/>
            <person name="Howarth C."/>
            <person name="Imamovic A."/>
            <person name="Larimer J."/>
            <person name="McCowen C."/>
            <person name="Montmayeur A."/>
            <person name="Murphy C."/>
            <person name="Neiman D."/>
            <person name="Pearson M."/>
            <person name="Priest M."/>
            <person name="Roberts A."/>
            <person name="Saif S."/>
            <person name="Shea T."/>
            <person name="Sisk P."/>
            <person name="Sykes S."/>
            <person name="Wortman J."/>
            <person name="Nusbaum C."/>
            <person name="Birren B."/>
        </authorList>
    </citation>
    <scope>NUCLEOTIDE SEQUENCE [LARGE SCALE GENOMIC DNA]</scope>
    <source>
        <strain evidence="5 6">VS20</strain>
    </source>
</reference>
<evidence type="ECO:0000256" key="2">
    <source>
        <dbReference type="ARBA" id="ARBA00022490"/>
    </source>
</evidence>
<dbReference type="InterPro" id="IPR019734">
    <property type="entry name" value="TPR_rpt"/>
</dbReference>
<evidence type="ECO:0000313" key="5">
    <source>
        <dbReference type="EMBL" id="EQC26010.1"/>
    </source>
</evidence>
<dbReference type="GO" id="GO:0000132">
    <property type="term" value="P:establishment of mitotic spindle orientation"/>
    <property type="evidence" value="ECO:0007669"/>
    <property type="project" value="TreeGrafter"/>
</dbReference>
<evidence type="ECO:0000256" key="4">
    <source>
        <dbReference type="SAM" id="MobiDB-lite"/>
    </source>
</evidence>
<comment type="subcellular location">
    <subcellularLocation>
        <location evidence="1">Cytoplasm</location>
    </subcellularLocation>
</comment>
<dbReference type="GO" id="GO:0005092">
    <property type="term" value="F:GDP-dissociation inhibitor activity"/>
    <property type="evidence" value="ECO:0007669"/>
    <property type="project" value="TreeGrafter"/>
</dbReference>
<feature type="region of interest" description="Disordered" evidence="4">
    <location>
        <begin position="30"/>
        <end position="105"/>
    </location>
</feature>
<dbReference type="AlphaFoldDB" id="T0PY85"/>
<dbReference type="Gene3D" id="1.25.40.10">
    <property type="entry name" value="Tetratricopeptide repeat domain"/>
    <property type="match status" value="1"/>
</dbReference>
<dbReference type="eggNOG" id="ENOG502S468">
    <property type="taxonomic scope" value="Eukaryota"/>
</dbReference>
<evidence type="ECO:0000313" key="6">
    <source>
        <dbReference type="Proteomes" id="UP000030762"/>
    </source>
</evidence>
<dbReference type="PANTHER" id="PTHR45954">
    <property type="entry name" value="LD33695P"/>
    <property type="match status" value="1"/>
</dbReference>
<dbReference type="InterPro" id="IPR052386">
    <property type="entry name" value="GPSM"/>
</dbReference>
<keyword evidence="6" id="KW-1185">Reference proteome</keyword>
<dbReference type="SMART" id="SM00028">
    <property type="entry name" value="TPR"/>
    <property type="match status" value="2"/>
</dbReference>